<evidence type="ECO:0000313" key="2">
    <source>
        <dbReference type="EMBL" id="MDQ2588010.1"/>
    </source>
</evidence>
<reference evidence="2 3" key="1">
    <citation type="submission" date="2017-06" db="EMBL/GenBank/DDBJ databases">
        <title>Cultured bacterium strain Saccharothrix yanglingensis Hhs.015.</title>
        <authorList>
            <person name="Xia Y."/>
        </authorList>
    </citation>
    <scope>NUCLEOTIDE SEQUENCE [LARGE SCALE GENOMIC DNA]</scope>
    <source>
        <strain evidence="2 3">Hhs.015</strain>
    </source>
</reference>
<dbReference type="PROSITE" id="PS51186">
    <property type="entry name" value="GNAT"/>
    <property type="match status" value="1"/>
</dbReference>
<dbReference type="Pfam" id="PF00583">
    <property type="entry name" value="Acetyltransf_1"/>
    <property type="match status" value="1"/>
</dbReference>
<dbReference type="SUPFAM" id="SSF55729">
    <property type="entry name" value="Acyl-CoA N-acyltransferases (Nat)"/>
    <property type="match status" value="1"/>
</dbReference>
<protein>
    <submittedName>
        <fullName evidence="2">Mini-circle protein</fullName>
    </submittedName>
</protein>
<dbReference type="Gene3D" id="1.20.120.450">
    <property type="entry name" value="dinb family like domain"/>
    <property type="match status" value="1"/>
</dbReference>
<organism evidence="2 3">
    <name type="scientific">Saccharothrix yanglingensis</name>
    <dbReference type="NCBI Taxonomy" id="659496"/>
    <lineage>
        <taxon>Bacteria</taxon>
        <taxon>Bacillati</taxon>
        <taxon>Actinomycetota</taxon>
        <taxon>Actinomycetes</taxon>
        <taxon>Pseudonocardiales</taxon>
        <taxon>Pseudonocardiaceae</taxon>
        <taxon>Saccharothrix</taxon>
    </lineage>
</organism>
<comment type="caution">
    <text evidence="2">The sequence shown here is derived from an EMBL/GenBank/DDBJ whole genome shotgun (WGS) entry which is preliminary data.</text>
</comment>
<dbReference type="Pfam" id="PF04978">
    <property type="entry name" value="MST"/>
    <property type="match status" value="1"/>
</dbReference>
<dbReference type="InterPro" id="IPR007061">
    <property type="entry name" value="MST-like"/>
</dbReference>
<dbReference type="SUPFAM" id="SSF109854">
    <property type="entry name" value="DinB/YfiT-like putative metalloenzymes"/>
    <property type="match status" value="1"/>
</dbReference>
<dbReference type="InterPro" id="IPR016181">
    <property type="entry name" value="Acyl_CoA_acyltransferase"/>
</dbReference>
<dbReference type="InterPro" id="IPR000182">
    <property type="entry name" value="GNAT_dom"/>
</dbReference>
<dbReference type="EMBL" id="NSDM01000015">
    <property type="protein sequence ID" value="MDQ2588010.1"/>
    <property type="molecule type" value="Genomic_DNA"/>
</dbReference>
<sequence length="244" mass="26730">MIRLTDAGETGIWVARRARGAGVGLAALHRLLELAPRRGVRTLVAETTADNAAALALLTKAGAVAETTGDRVAARLPVPAEPSPELADPAELLHAYLDFYREAVLRKLRGLSEEELRTSRLPSGWTPLGMLKHLAHVELRWLRHCFRGEDVDRPYGDPDVPRAEWAVGEGDTTEGIRAFYLEQCARSREIAAGAALTDRVARWTATDAPRPTLAWVLFHLLQEYARHTGHLDVARELGDGVLGT</sequence>
<accession>A0ABU0X7B1</accession>
<gene>
    <name evidence="2" type="ORF">CKY47_29405</name>
</gene>
<feature type="domain" description="N-acetyltransferase" evidence="1">
    <location>
        <begin position="1"/>
        <end position="91"/>
    </location>
</feature>
<evidence type="ECO:0000313" key="3">
    <source>
        <dbReference type="Proteomes" id="UP001225605"/>
    </source>
</evidence>
<dbReference type="Gene3D" id="3.40.630.30">
    <property type="match status" value="1"/>
</dbReference>
<proteinExistence type="predicted"/>
<keyword evidence="3" id="KW-1185">Reference proteome</keyword>
<dbReference type="InterPro" id="IPR034660">
    <property type="entry name" value="DinB/YfiT-like"/>
</dbReference>
<name>A0ABU0X7B1_9PSEU</name>
<dbReference type="Proteomes" id="UP001225605">
    <property type="component" value="Unassembled WGS sequence"/>
</dbReference>
<evidence type="ECO:0000259" key="1">
    <source>
        <dbReference type="PROSITE" id="PS51186"/>
    </source>
</evidence>